<dbReference type="EMBL" id="FNON01000005">
    <property type="protein sequence ID" value="SDY37235.1"/>
    <property type="molecule type" value="Genomic_DNA"/>
</dbReference>
<name>A0A1H3JCI4_9PSEU</name>
<dbReference type="PANTHER" id="PTHR46401:SF2">
    <property type="entry name" value="GLYCOSYLTRANSFERASE WBBK-RELATED"/>
    <property type="match status" value="1"/>
</dbReference>
<dbReference type="Gene3D" id="3.40.50.2000">
    <property type="entry name" value="Glycogen Phosphorylase B"/>
    <property type="match status" value="2"/>
</dbReference>
<dbReference type="PANTHER" id="PTHR46401">
    <property type="entry name" value="GLYCOSYLTRANSFERASE WBBK-RELATED"/>
    <property type="match status" value="1"/>
</dbReference>
<evidence type="ECO:0000313" key="5">
    <source>
        <dbReference type="EMBL" id="SDY37235.1"/>
    </source>
</evidence>
<proteinExistence type="predicted"/>
<feature type="domain" description="Glycosyltransferase subfamily 4-like N-terminal" evidence="4">
    <location>
        <begin position="18"/>
        <end position="205"/>
    </location>
</feature>
<evidence type="ECO:0000259" key="4">
    <source>
        <dbReference type="Pfam" id="PF13439"/>
    </source>
</evidence>
<keyword evidence="1" id="KW-0328">Glycosyltransferase</keyword>
<keyword evidence="2 5" id="KW-0808">Transferase</keyword>
<evidence type="ECO:0000256" key="2">
    <source>
        <dbReference type="ARBA" id="ARBA00022679"/>
    </source>
</evidence>
<organism evidence="5 6">
    <name type="scientific">Amycolatopsis xylanica</name>
    <dbReference type="NCBI Taxonomy" id="589385"/>
    <lineage>
        <taxon>Bacteria</taxon>
        <taxon>Bacillati</taxon>
        <taxon>Actinomycetota</taxon>
        <taxon>Actinomycetes</taxon>
        <taxon>Pseudonocardiales</taxon>
        <taxon>Pseudonocardiaceae</taxon>
        <taxon>Amycolatopsis</taxon>
    </lineage>
</organism>
<keyword evidence="6" id="KW-1185">Reference proteome</keyword>
<evidence type="ECO:0000259" key="3">
    <source>
        <dbReference type="Pfam" id="PF00534"/>
    </source>
</evidence>
<reference evidence="5 6" key="1">
    <citation type="submission" date="2016-10" db="EMBL/GenBank/DDBJ databases">
        <authorList>
            <person name="de Groot N.N."/>
        </authorList>
    </citation>
    <scope>NUCLEOTIDE SEQUENCE [LARGE SCALE GENOMIC DNA]</scope>
    <source>
        <strain evidence="5 6">CPCC 202699</strain>
    </source>
</reference>
<dbReference type="GO" id="GO:0016757">
    <property type="term" value="F:glycosyltransferase activity"/>
    <property type="evidence" value="ECO:0007669"/>
    <property type="project" value="UniProtKB-KW"/>
</dbReference>
<dbReference type="Pfam" id="PF13439">
    <property type="entry name" value="Glyco_transf_4"/>
    <property type="match status" value="1"/>
</dbReference>
<evidence type="ECO:0000313" key="6">
    <source>
        <dbReference type="Proteomes" id="UP000199515"/>
    </source>
</evidence>
<dbReference type="STRING" id="589385.SAMN05421504_105330"/>
<dbReference type="Pfam" id="PF00534">
    <property type="entry name" value="Glycos_transf_1"/>
    <property type="match status" value="1"/>
</dbReference>
<protein>
    <submittedName>
        <fullName evidence="5">Glycosyltransferase involved in cell wall bisynthesis</fullName>
    </submittedName>
</protein>
<sequence>MSALRIALLTYRGNPRCGGQGVYVRHLSRELVALGHHVEVIAGQPYPELDPGVTLTKLPSLDLFAEPNPFRRAKIRELKALPDWLEYAAMRRGGFGEPLAFSLRAAWYLRRRDFDVVHDNQSLGYGLLGTGLPVLATVHHPIAIDRELKLAAGREGVERWYGFVGMQHRVARRLPKILTVSEASRDSIREHMGVVAEVVPLAADTRIFKPRPEIAKVPGRIVTTASADEPLKGLEHLLAALDSLPEAELVVVGKRKPAGPRVRFVSGLSDTALAELIASAEVVCVPSLYEGFSLPAAEAMACGTALVTTSAGAIPEVVGDAAMIVPPADSDALAKELLRVLTDGDLRARLGAAGLARTATLSWEATARETVRHYRELTC</sequence>
<dbReference type="AlphaFoldDB" id="A0A1H3JCI4"/>
<evidence type="ECO:0000256" key="1">
    <source>
        <dbReference type="ARBA" id="ARBA00022676"/>
    </source>
</evidence>
<dbReference type="InterPro" id="IPR028098">
    <property type="entry name" value="Glyco_trans_4-like_N"/>
</dbReference>
<dbReference type="CDD" id="cd03801">
    <property type="entry name" value="GT4_PimA-like"/>
    <property type="match status" value="1"/>
</dbReference>
<gene>
    <name evidence="5" type="ORF">SAMN05421504_105330</name>
</gene>
<feature type="domain" description="Glycosyl transferase family 1" evidence="3">
    <location>
        <begin position="219"/>
        <end position="354"/>
    </location>
</feature>
<dbReference type="InterPro" id="IPR001296">
    <property type="entry name" value="Glyco_trans_1"/>
</dbReference>
<dbReference type="RefSeq" id="WP_091292507.1">
    <property type="nucleotide sequence ID" value="NZ_FNON01000005.1"/>
</dbReference>
<dbReference type="Proteomes" id="UP000199515">
    <property type="component" value="Unassembled WGS sequence"/>
</dbReference>
<dbReference type="OrthoDB" id="8555507at2"/>
<dbReference type="GO" id="GO:0009103">
    <property type="term" value="P:lipopolysaccharide biosynthetic process"/>
    <property type="evidence" value="ECO:0007669"/>
    <property type="project" value="TreeGrafter"/>
</dbReference>
<dbReference type="SUPFAM" id="SSF53756">
    <property type="entry name" value="UDP-Glycosyltransferase/glycogen phosphorylase"/>
    <property type="match status" value="1"/>
</dbReference>
<accession>A0A1H3JCI4</accession>